<evidence type="ECO:0000313" key="1">
    <source>
        <dbReference type="EMBL" id="MDT9601000.1"/>
    </source>
</evidence>
<keyword evidence="2" id="KW-1185">Reference proteome</keyword>
<evidence type="ECO:0000313" key="2">
    <source>
        <dbReference type="Proteomes" id="UP001259572"/>
    </source>
</evidence>
<dbReference type="Proteomes" id="UP001259572">
    <property type="component" value="Unassembled WGS sequence"/>
</dbReference>
<comment type="caution">
    <text evidence="1">The sequence shown here is derived from an EMBL/GenBank/DDBJ whole genome shotgun (WGS) entry which is preliminary data.</text>
</comment>
<sequence>MKDKPDIVVPGQGRARSLYDEQLQRQQQEKSLFKQFKDRSASAKCCSGPLPVPPLEA</sequence>
<gene>
    <name evidence="1" type="ORF">RQX22_18760</name>
</gene>
<protein>
    <submittedName>
        <fullName evidence="1">Uncharacterized protein</fullName>
    </submittedName>
</protein>
<reference evidence="1 2" key="1">
    <citation type="submission" date="2023-05" db="EMBL/GenBank/DDBJ databases">
        <authorList>
            <person name="Guo Y."/>
        </authorList>
    </citation>
    <scope>NUCLEOTIDE SEQUENCE [LARGE SCALE GENOMIC DNA]</scope>
    <source>
        <strain evidence="1 2">GR2756</strain>
    </source>
</reference>
<dbReference type="RefSeq" id="WP_315728650.1">
    <property type="nucleotide sequence ID" value="NZ_JAVUPU010000015.1"/>
</dbReference>
<organism evidence="1 2">
    <name type="scientific">Sphingosinicella rhizophila</name>
    <dbReference type="NCBI Taxonomy" id="3050082"/>
    <lineage>
        <taxon>Bacteria</taxon>
        <taxon>Pseudomonadati</taxon>
        <taxon>Pseudomonadota</taxon>
        <taxon>Alphaproteobacteria</taxon>
        <taxon>Sphingomonadales</taxon>
        <taxon>Sphingosinicellaceae</taxon>
        <taxon>Sphingosinicella</taxon>
    </lineage>
</organism>
<accession>A0ABU3QDF1</accession>
<name>A0ABU3QDF1_9SPHN</name>
<proteinExistence type="predicted"/>
<dbReference type="EMBL" id="JAVUPU010000015">
    <property type="protein sequence ID" value="MDT9601000.1"/>
    <property type="molecule type" value="Genomic_DNA"/>
</dbReference>